<dbReference type="PaxDb" id="4565-Traes_5DL_C15ECE24E.1"/>
<keyword evidence="4 6" id="KW-1133">Transmembrane helix</keyword>
<gene>
    <name evidence="8" type="primary">LOC123121594</name>
</gene>
<feature type="transmembrane region" description="Helical" evidence="6">
    <location>
        <begin position="136"/>
        <end position="154"/>
    </location>
</feature>
<dbReference type="InterPro" id="IPR037185">
    <property type="entry name" value="EmrE-like"/>
</dbReference>
<keyword evidence="9" id="KW-1185">Reference proteome</keyword>
<feature type="domain" description="EamA" evidence="7">
    <location>
        <begin position="189"/>
        <end position="327"/>
    </location>
</feature>
<dbReference type="Gramene" id="TraesCS5D03G0532700.1">
    <property type="protein sequence ID" value="TraesCS5D03G0532700.1.CDS"/>
    <property type="gene ID" value="TraesCS5D03G0532700"/>
</dbReference>
<evidence type="ECO:0000256" key="6">
    <source>
        <dbReference type="RuleBase" id="RU363077"/>
    </source>
</evidence>
<dbReference type="EnsemblPlants" id="TraesCS5D02G228400.1">
    <property type="protein sequence ID" value="TraesCS5D02G228400.1"/>
    <property type="gene ID" value="TraesCS5D02G228400"/>
</dbReference>
<dbReference type="OMA" id="WCIAQRG"/>
<dbReference type="RefSeq" id="XP_044397547.1">
    <property type="nucleotide sequence ID" value="XM_044541612.1"/>
</dbReference>
<dbReference type="InterPro" id="IPR000620">
    <property type="entry name" value="EamA_dom"/>
</dbReference>
<feature type="transmembrane region" description="Helical" evidence="6">
    <location>
        <begin position="66"/>
        <end position="86"/>
    </location>
</feature>
<dbReference type="AlphaFoldDB" id="A0A3B6MSH4"/>
<accession>A0A3B6MSH4</accession>
<reference evidence="8" key="1">
    <citation type="submission" date="2018-08" db="EMBL/GenBank/DDBJ databases">
        <authorList>
            <person name="Rossello M."/>
        </authorList>
    </citation>
    <scope>NUCLEOTIDE SEQUENCE [LARGE SCALE GENOMIC DNA]</scope>
    <source>
        <strain evidence="8">cv. Chinese Spring</strain>
    </source>
</reference>
<dbReference type="Gramene" id="TraesCS5D02G228400.1">
    <property type="protein sequence ID" value="TraesCS5D02G228400.1"/>
    <property type="gene ID" value="TraesCS5D02G228400"/>
</dbReference>
<feature type="transmembrane region" description="Helical" evidence="6">
    <location>
        <begin position="252"/>
        <end position="272"/>
    </location>
</feature>
<keyword evidence="5 6" id="KW-0472">Membrane</keyword>
<evidence type="ECO:0000256" key="2">
    <source>
        <dbReference type="ARBA" id="ARBA00007635"/>
    </source>
</evidence>
<dbReference type="GO" id="GO:0005886">
    <property type="term" value="C:plasma membrane"/>
    <property type="evidence" value="ECO:0000318"/>
    <property type="project" value="GO_Central"/>
</dbReference>
<evidence type="ECO:0000313" key="9">
    <source>
        <dbReference type="Proteomes" id="UP000019116"/>
    </source>
</evidence>
<feature type="domain" description="EamA" evidence="7">
    <location>
        <begin position="12"/>
        <end position="151"/>
    </location>
</feature>
<feature type="transmembrane region" description="Helical" evidence="6">
    <location>
        <begin position="284"/>
        <end position="304"/>
    </location>
</feature>
<dbReference type="SUPFAM" id="SSF103481">
    <property type="entry name" value="Multidrug resistance efflux transporter EmrE"/>
    <property type="match status" value="2"/>
</dbReference>
<dbReference type="Gramene" id="TraesROB_scaffold_083225_01G000300.1">
    <property type="protein sequence ID" value="TraesROB_scaffold_083225_01G000300.1"/>
    <property type="gene ID" value="TraesROB_scaffold_083225_01G000300"/>
</dbReference>
<sequence length="375" mass="40392">MAMEEHKPLAAMVVVQCIYAAMALWAKAMFSRGMNPMVFVVYRQAIATAVLVPITLLANRKRLKEIVCIGTTGFALVFLASLVGATANQYMYYQGIYLGSSSMATAMTNLIPAITFVLATSVGLESVEIRKPRSMAKIFGTAVCVGGAMVMTFLKGPKLLHDSLGVGGAGLDLDDLLLLNSPASRNWVMGALFLVGSSSCWSLWLIIQVPICKSYVDPLTLSAWMCFLSTAQMALLNSFVLPDLDAWKINSLFELMGCIFAGAVGSGVTFYLQSWCITVRGPLYSAMFNPLCTVVTTVLATVILHEQPHIGSLLGALAVVAGLYIVLWGKAGDAKIRRAAEHAEDLEKTWSGSQLLDAESTITEPLLADDNQIEK</sequence>
<dbReference type="Gramene" id="TraesCLE_scaffold_022916_01G000300.1">
    <property type="protein sequence ID" value="TraesCLE_scaffold_022916_01G000300.1"/>
    <property type="gene ID" value="TraesCLE_scaffold_022916_01G000300"/>
</dbReference>
<dbReference type="Gramene" id="TraesMAC5D03G03124470.1">
    <property type="protein sequence ID" value="TraesMAC5D03G03124470.1"/>
    <property type="gene ID" value="TraesMAC5D03G03124470"/>
</dbReference>
<dbReference type="Gramene" id="TraesJAG5D03G03123250.1">
    <property type="protein sequence ID" value="TraesJAG5D03G03123250.1"/>
    <property type="gene ID" value="TraesJAG5D03G03123250"/>
</dbReference>
<dbReference type="Gramene" id="TraesSYM5D03G03065690.1">
    <property type="protein sequence ID" value="TraesSYM5D03G03065690.1"/>
    <property type="gene ID" value="TraesSYM5D03G03065690"/>
</dbReference>
<feature type="transmembrane region" description="Helical" evidence="6">
    <location>
        <begin position="187"/>
        <end position="207"/>
    </location>
</feature>
<dbReference type="GO" id="GO:0022857">
    <property type="term" value="F:transmembrane transporter activity"/>
    <property type="evidence" value="ECO:0007669"/>
    <property type="project" value="InterPro"/>
</dbReference>
<feature type="transmembrane region" description="Helical" evidence="6">
    <location>
        <begin position="106"/>
        <end position="124"/>
    </location>
</feature>
<dbReference type="Gramene" id="TraesPARA_EIv1.0_1818120.1">
    <property type="protein sequence ID" value="TraesPARA_EIv1.0_1818120.1.CDS"/>
    <property type="gene ID" value="TraesPARA_EIv1.0_1818120"/>
</dbReference>
<dbReference type="Gramene" id="TraesKAR5D01G0242760.1">
    <property type="protein sequence ID" value="cds.TraesKAR5D01G0242760.1"/>
    <property type="gene ID" value="TraesKAR5D01G0242760"/>
</dbReference>
<evidence type="ECO:0000256" key="5">
    <source>
        <dbReference type="ARBA" id="ARBA00023136"/>
    </source>
</evidence>
<reference evidence="8" key="2">
    <citation type="submission" date="2018-10" db="UniProtKB">
        <authorList>
            <consortium name="EnsemblPlants"/>
        </authorList>
    </citation>
    <scope>IDENTIFICATION</scope>
</reference>
<dbReference type="Gramene" id="TraesWEE_scaffold_107977_01G000300.1">
    <property type="protein sequence ID" value="TraesWEE_scaffold_107977_01G000300.1"/>
    <property type="gene ID" value="TraesWEE_scaffold_107977_01G000300"/>
</dbReference>
<dbReference type="Gramene" id="TraesSTA5D03G03116750.1">
    <property type="protein sequence ID" value="TraesSTA5D03G03116750.1"/>
    <property type="gene ID" value="TraesSTA5D03G03116750"/>
</dbReference>
<dbReference type="Gramene" id="TraesNOR5D03G03155350.1">
    <property type="protein sequence ID" value="TraesNOR5D03G03155350.1"/>
    <property type="gene ID" value="TraesNOR5D03G03155350"/>
</dbReference>
<evidence type="ECO:0000256" key="3">
    <source>
        <dbReference type="ARBA" id="ARBA00022692"/>
    </source>
</evidence>
<comment type="subcellular location">
    <subcellularLocation>
        <location evidence="1 6">Membrane</location>
        <topology evidence="1 6">Multi-pass membrane protein</topology>
    </subcellularLocation>
</comment>
<name>A0A3B6MSH4_WHEAT</name>
<dbReference type="Gramene" id="TraesRN5D0100556700.1">
    <property type="protein sequence ID" value="TraesRN5D0100556700.1"/>
    <property type="gene ID" value="TraesRN5D0100556700"/>
</dbReference>
<evidence type="ECO:0000313" key="8">
    <source>
        <dbReference type="EnsemblPlants" id="TraesCS5D02G228400.1"/>
    </source>
</evidence>
<evidence type="ECO:0000256" key="1">
    <source>
        <dbReference type="ARBA" id="ARBA00004141"/>
    </source>
</evidence>
<organism evidence="8">
    <name type="scientific">Triticum aestivum</name>
    <name type="common">Wheat</name>
    <dbReference type="NCBI Taxonomy" id="4565"/>
    <lineage>
        <taxon>Eukaryota</taxon>
        <taxon>Viridiplantae</taxon>
        <taxon>Streptophyta</taxon>
        <taxon>Embryophyta</taxon>
        <taxon>Tracheophyta</taxon>
        <taxon>Spermatophyta</taxon>
        <taxon>Magnoliopsida</taxon>
        <taxon>Liliopsida</taxon>
        <taxon>Poales</taxon>
        <taxon>Poaceae</taxon>
        <taxon>BOP clade</taxon>
        <taxon>Pooideae</taxon>
        <taxon>Triticodae</taxon>
        <taxon>Triticeae</taxon>
        <taxon>Triticinae</taxon>
        <taxon>Triticum</taxon>
    </lineage>
</organism>
<dbReference type="Gramene" id="TraesLDM5D03G03130350.1">
    <property type="protein sequence ID" value="TraesLDM5D03G03130350.1"/>
    <property type="gene ID" value="TraesLDM5D03G03130350"/>
</dbReference>
<dbReference type="Gramene" id="TraesARI5D03G03079420.1">
    <property type="protein sequence ID" value="TraesARI5D03G03079420.1"/>
    <property type="gene ID" value="TraesARI5D03G03079420"/>
</dbReference>
<dbReference type="Gramene" id="TraesJUL5D03G03150740.1">
    <property type="protein sequence ID" value="TraesJUL5D03G03150740.1"/>
    <property type="gene ID" value="TraesJUL5D03G03150740"/>
</dbReference>
<keyword evidence="3 6" id="KW-0812">Transmembrane</keyword>
<comment type="similarity">
    <text evidence="2 6">Belongs to the drug/metabolite transporter (DMT) superfamily. Plant drug/metabolite exporter (P-DME) (TC 2.A.7.4) family.</text>
</comment>
<dbReference type="GeneID" id="123121594"/>
<dbReference type="Gramene" id="TraesCAD_scaffold_120211_01G000300.1">
    <property type="protein sequence ID" value="TraesCAD_scaffold_120211_01G000300.1"/>
    <property type="gene ID" value="TraesCAD_scaffold_120211_01G000300"/>
</dbReference>
<feature type="transmembrane region" description="Helical" evidence="6">
    <location>
        <begin position="9"/>
        <end position="28"/>
    </location>
</feature>
<evidence type="ECO:0000259" key="7">
    <source>
        <dbReference type="Pfam" id="PF00892"/>
    </source>
</evidence>
<feature type="transmembrane region" description="Helical" evidence="6">
    <location>
        <begin position="219"/>
        <end position="240"/>
    </location>
</feature>
<feature type="transmembrane region" description="Helical" evidence="6">
    <location>
        <begin position="310"/>
        <end position="328"/>
    </location>
</feature>
<proteinExistence type="inferred from homology"/>
<dbReference type="KEGG" id="taes:123121594"/>
<dbReference type="Pfam" id="PF00892">
    <property type="entry name" value="EamA"/>
    <property type="match status" value="2"/>
</dbReference>
<dbReference type="PANTHER" id="PTHR31218">
    <property type="entry name" value="WAT1-RELATED PROTEIN"/>
    <property type="match status" value="1"/>
</dbReference>
<feature type="transmembrane region" description="Helical" evidence="6">
    <location>
        <begin position="40"/>
        <end position="59"/>
    </location>
</feature>
<dbReference type="Gramene" id="TraesLAC5D03G03081670.1">
    <property type="protein sequence ID" value="TraesLAC5D03G03081670.1"/>
    <property type="gene ID" value="TraesLAC5D03G03081670"/>
</dbReference>
<dbReference type="Proteomes" id="UP000019116">
    <property type="component" value="Chromosome 5D"/>
</dbReference>
<dbReference type="InterPro" id="IPR030184">
    <property type="entry name" value="WAT1-related"/>
</dbReference>
<protein>
    <recommendedName>
        <fullName evidence="6">WAT1-related protein</fullName>
    </recommendedName>
</protein>
<evidence type="ECO:0000256" key="4">
    <source>
        <dbReference type="ARBA" id="ARBA00022989"/>
    </source>
</evidence>